<comment type="subunit">
    <text evidence="3">Associates exclusively with 100S ribosomes, which are dimers of 70S ribosomes.</text>
</comment>
<dbReference type="Pfam" id="PF02482">
    <property type="entry name" value="Ribosomal_S30AE"/>
    <property type="match status" value="1"/>
</dbReference>
<evidence type="ECO:0000313" key="6">
    <source>
        <dbReference type="EMBL" id="MCV2401294.1"/>
    </source>
</evidence>
<comment type="similarity">
    <text evidence="2">Belongs to the HPF/YfiA ribosome-associated protein family. Short HPF subfamily.</text>
</comment>
<comment type="caution">
    <text evidence="6">The sequence shown here is derived from an EMBL/GenBank/DDBJ whole genome shotgun (WGS) entry which is preliminary data.</text>
</comment>
<dbReference type="PANTHER" id="PTHR33231">
    <property type="entry name" value="30S RIBOSOMAL PROTEIN"/>
    <property type="match status" value="1"/>
</dbReference>
<dbReference type="EMBL" id="JAOVZB010000001">
    <property type="protein sequence ID" value="MCV2401294.1"/>
    <property type="molecule type" value="Genomic_DNA"/>
</dbReference>
<sequence length="105" mass="11716">MHTTQISGQHIDITPAIKEHLNEKLAKLSKLTDQITSINITLLKDSKFQKAEATLHLPGKDIFAAASSENRLFHAIDAMVEKLIRQISKHKTKHSTAGTKHNINL</sequence>
<dbReference type="InterPro" id="IPR003489">
    <property type="entry name" value="RHF/RaiA"/>
</dbReference>
<dbReference type="CDD" id="cd00552">
    <property type="entry name" value="RaiA"/>
    <property type="match status" value="1"/>
</dbReference>
<proteinExistence type="inferred from homology"/>
<organism evidence="6 7">
    <name type="scientific">Marinomonas sargassi</name>
    <dbReference type="NCBI Taxonomy" id="2984494"/>
    <lineage>
        <taxon>Bacteria</taxon>
        <taxon>Pseudomonadati</taxon>
        <taxon>Pseudomonadota</taxon>
        <taxon>Gammaproteobacteria</taxon>
        <taxon>Oceanospirillales</taxon>
        <taxon>Oceanospirillaceae</taxon>
        <taxon>Marinomonas</taxon>
    </lineage>
</organism>
<dbReference type="SUPFAM" id="SSF69754">
    <property type="entry name" value="Ribosome binding protein Y (YfiA homologue)"/>
    <property type="match status" value="1"/>
</dbReference>
<evidence type="ECO:0000256" key="5">
    <source>
        <dbReference type="ARBA" id="ARBA00041319"/>
    </source>
</evidence>
<keyword evidence="1" id="KW-0810">Translation regulation</keyword>
<evidence type="ECO:0000313" key="7">
    <source>
        <dbReference type="Proteomes" id="UP001209713"/>
    </source>
</evidence>
<accession>A0ABT2YNK5</accession>
<evidence type="ECO:0000256" key="4">
    <source>
        <dbReference type="ARBA" id="ARBA00041148"/>
    </source>
</evidence>
<evidence type="ECO:0000256" key="2">
    <source>
        <dbReference type="ARBA" id="ARBA00038434"/>
    </source>
</evidence>
<protein>
    <recommendedName>
        <fullName evidence="4">Ribosome hibernation promoting factor</fullName>
    </recommendedName>
    <alternativeName>
        <fullName evidence="5">Hibernation factor HPF</fullName>
    </alternativeName>
</protein>
<dbReference type="Proteomes" id="UP001209713">
    <property type="component" value="Unassembled WGS sequence"/>
</dbReference>
<dbReference type="InterPro" id="IPR036567">
    <property type="entry name" value="RHF-like"/>
</dbReference>
<dbReference type="InterPro" id="IPR050574">
    <property type="entry name" value="HPF/YfiA_ribosome-assoc"/>
</dbReference>
<name>A0ABT2YNK5_9GAMM</name>
<dbReference type="NCBIfam" id="TIGR00741">
    <property type="entry name" value="yfiA"/>
    <property type="match status" value="1"/>
</dbReference>
<keyword evidence="7" id="KW-1185">Reference proteome</keyword>
<reference evidence="6 7" key="1">
    <citation type="submission" date="2022-10" db="EMBL/GenBank/DDBJ databases">
        <title>Marinomonas transparenta sp. nov. and Marinomonas sargassi sp. nov., isolated from marine alga (Sargassum natans (L.) Gaillon).</title>
        <authorList>
            <person name="Wang Y."/>
        </authorList>
    </citation>
    <scope>NUCLEOTIDE SEQUENCE [LARGE SCALE GENOMIC DNA]</scope>
    <source>
        <strain evidence="6 7">C2222</strain>
    </source>
</reference>
<dbReference type="Gene3D" id="3.30.160.100">
    <property type="entry name" value="Ribosome hibernation promotion factor-like"/>
    <property type="match status" value="1"/>
</dbReference>
<gene>
    <name evidence="6" type="primary">raiA</name>
    <name evidence="6" type="ORF">OFY17_00230</name>
</gene>
<evidence type="ECO:0000256" key="1">
    <source>
        <dbReference type="ARBA" id="ARBA00022845"/>
    </source>
</evidence>
<dbReference type="PANTHER" id="PTHR33231:SF1">
    <property type="entry name" value="30S RIBOSOMAL PROTEIN"/>
    <property type="match status" value="1"/>
</dbReference>
<dbReference type="RefSeq" id="WP_263528678.1">
    <property type="nucleotide sequence ID" value="NZ_JAOVZB010000001.1"/>
</dbReference>
<evidence type="ECO:0000256" key="3">
    <source>
        <dbReference type="ARBA" id="ARBA00038695"/>
    </source>
</evidence>